<dbReference type="AlphaFoldDB" id="A0A673G255"/>
<sequence>MAELQMLLEEEIPAGRGALLDSYANLERVAEYCESNYIQSPDKHRALEETKSYTTQSLASVAYLINTLANNVLQMLDIQASQLRRMESSINHISQTVDIHKEKVARREIGILTTNKNTSRTHKIIAPANPERPVRYIRKPVDYSLLDDLGHGVKVNAQNMKAGTTPRTAAPTQKPPSPPGPGKGTLGRHSPYRTLEPVRPPVVPNDYVPSPTRNTAPPLQSPARTASVNQRTRTYSGSSGGSQPSSRSSSRENSGSGSVNPSPHSSIFDMNRPMTRHTTPSVGGSLPYRRPSSVTGQPNNMPRNTNPNMIQNQLNGGPHYNQNQVSDAPPPPPPAEEVEFEEATPPPPPPEDYEDEEGDDEEESAVVEYSDPYAEEDPPWAPRNYLEKGTKFRHHGNVQYEKWIQCYYIITTKTEHH</sequence>
<dbReference type="GO" id="GO:0017124">
    <property type="term" value="F:SH3 domain binding"/>
    <property type="evidence" value="ECO:0007669"/>
    <property type="project" value="TreeGrafter"/>
</dbReference>
<feature type="compositionally biased region" description="Acidic residues" evidence="9">
    <location>
        <begin position="351"/>
        <end position="365"/>
    </location>
</feature>
<evidence type="ECO:0000256" key="9">
    <source>
        <dbReference type="SAM" id="MobiDB-lite"/>
    </source>
</evidence>
<dbReference type="GO" id="GO:0030027">
    <property type="term" value="C:lamellipodium"/>
    <property type="evidence" value="ECO:0007669"/>
    <property type="project" value="UniProtKB-SubCell"/>
</dbReference>
<keyword evidence="6" id="KW-0175">Coiled coil</keyword>
<dbReference type="InterPro" id="IPR000727">
    <property type="entry name" value="T_SNARE_dom"/>
</dbReference>
<keyword evidence="4" id="KW-0963">Cytoplasm</keyword>
<keyword evidence="8" id="KW-0966">Cell projection</keyword>
<feature type="compositionally biased region" description="Polar residues" evidence="9">
    <location>
        <begin position="211"/>
        <end position="235"/>
    </location>
</feature>
<comment type="subcellular location">
    <subcellularLocation>
        <location evidence="2">Cell projection</location>
        <location evidence="2">Lamellipodium</location>
    </subcellularLocation>
    <subcellularLocation>
        <location evidence="1">Cytoplasm</location>
        <location evidence="1">Cytoskeleton</location>
    </subcellularLocation>
</comment>
<evidence type="ECO:0000256" key="4">
    <source>
        <dbReference type="ARBA" id="ARBA00022490"/>
    </source>
</evidence>
<keyword evidence="7" id="KW-0206">Cytoskeleton</keyword>
<gene>
    <name evidence="11" type="primary">abi2</name>
</gene>
<dbReference type="GO" id="GO:0031209">
    <property type="term" value="C:SCAR complex"/>
    <property type="evidence" value="ECO:0007669"/>
    <property type="project" value="TreeGrafter"/>
</dbReference>
<dbReference type="PROSITE" id="PS50192">
    <property type="entry name" value="T_SNARE"/>
    <property type="match status" value="1"/>
</dbReference>
<evidence type="ECO:0000256" key="2">
    <source>
        <dbReference type="ARBA" id="ARBA00004510"/>
    </source>
</evidence>
<accession>A0A673G255</accession>
<dbReference type="Gene3D" id="6.10.140.1620">
    <property type="match status" value="1"/>
</dbReference>
<proteinExistence type="inferred from homology"/>
<name>A0A673G255_9TELE</name>
<dbReference type="Proteomes" id="UP000472270">
    <property type="component" value="Unassembled WGS sequence"/>
</dbReference>
<dbReference type="GO" id="GO:0005856">
    <property type="term" value="C:cytoskeleton"/>
    <property type="evidence" value="ECO:0007669"/>
    <property type="project" value="UniProtKB-SubCell"/>
</dbReference>
<evidence type="ECO:0000256" key="7">
    <source>
        <dbReference type="ARBA" id="ARBA00023212"/>
    </source>
</evidence>
<comment type="similarity">
    <text evidence="3">Belongs to the ABI family.</text>
</comment>
<evidence type="ECO:0000259" key="10">
    <source>
        <dbReference type="PROSITE" id="PS50192"/>
    </source>
</evidence>
<evidence type="ECO:0000256" key="6">
    <source>
        <dbReference type="ARBA" id="ARBA00023054"/>
    </source>
</evidence>
<dbReference type="PANTHER" id="PTHR10460">
    <property type="entry name" value="ABL INTERACTOR FAMILY MEMBER"/>
    <property type="match status" value="1"/>
</dbReference>
<feature type="compositionally biased region" description="Low complexity" evidence="9">
    <location>
        <begin position="298"/>
        <end position="309"/>
    </location>
</feature>
<dbReference type="GO" id="GO:0035591">
    <property type="term" value="F:signaling adaptor activity"/>
    <property type="evidence" value="ECO:0007669"/>
    <property type="project" value="TreeGrafter"/>
</dbReference>
<feature type="compositionally biased region" description="Low complexity" evidence="9">
    <location>
        <begin position="241"/>
        <end position="258"/>
    </location>
</feature>
<dbReference type="InterPro" id="IPR028457">
    <property type="entry name" value="ABI"/>
</dbReference>
<dbReference type="Pfam" id="PF07815">
    <property type="entry name" value="Abi_HHR"/>
    <property type="match status" value="1"/>
</dbReference>
<evidence type="ECO:0000313" key="12">
    <source>
        <dbReference type="Proteomes" id="UP000472270"/>
    </source>
</evidence>
<reference evidence="11" key="2">
    <citation type="submission" date="2025-09" db="UniProtKB">
        <authorList>
            <consortium name="Ensembl"/>
        </authorList>
    </citation>
    <scope>IDENTIFICATION</scope>
</reference>
<evidence type="ECO:0000256" key="5">
    <source>
        <dbReference type="ARBA" id="ARBA00022553"/>
    </source>
</evidence>
<protein>
    <recommendedName>
        <fullName evidence="10">t-SNARE coiled-coil homology domain-containing protein</fullName>
    </recommendedName>
</protein>
<dbReference type="InterPro" id="IPR012849">
    <property type="entry name" value="Abl-interactor_HHR_dom"/>
</dbReference>
<keyword evidence="12" id="KW-1185">Reference proteome</keyword>
<feature type="compositionally biased region" description="Polar residues" evidence="9">
    <location>
        <begin position="310"/>
        <end position="326"/>
    </location>
</feature>
<keyword evidence="5" id="KW-0597">Phosphoprotein</keyword>
<organism evidence="11 12">
    <name type="scientific">Sinocyclocheilus rhinocerous</name>
    <dbReference type="NCBI Taxonomy" id="307959"/>
    <lineage>
        <taxon>Eukaryota</taxon>
        <taxon>Metazoa</taxon>
        <taxon>Chordata</taxon>
        <taxon>Craniata</taxon>
        <taxon>Vertebrata</taxon>
        <taxon>Euteleostomi</taxon>
        <taxon>Actinopterygii</taxon>
        <taxon>Neopterygii</taxon>
        <taxon>Teleostei</taxon>
        <taxon>Ostariophysi</taxon>
        <taxon>Cypriniformes</taxon>
        <taxon>Cyprinidae</taxon>
        <taxon>Cyprininae</taxon>
        <taxon>Sinocyclocheilus</taxon>
    </lineage>
</organism>
<evidence type="ECO:0000313" key="11">
    <source>
        <dbReference type="Ensembl" id="ENSSRHP00000006130.1"/>
    </source>
</evidence>
<evidence type="ECO:0000256" key="1">
    <source>
        <dbReference type="ARBA" id="ARBA00004245"/>
    </source>
</evidence>
<evidence type="ECO:0000256" key="8">
    <source>
        <dbReference type="ARBA" id="ARBA00023273"/>
    </source>
</evidence>
<dbReference type="PANTHER" id="PTHR10460:SF26">
    <property type="entry name" value="ABL INTERACTOR 2"/>
    <property type="match status" value="1"/>
</dbReference>
<dbReference type="Ensembl" id="ENSSRHT00000006348.1">
    <property type="protein sequence ID" value="ENSSRHP00000006130.1"/>
    <property type="gene ID" value="ENSSRHG00000003523.1"/>
</dbReference>
<reference evidence="11" key="1">
    <citation type="submission" date="2025-08" db="UniProtKB">
        <authorList>
            <consortium name="Ensembl"/>
        </authorList>
    </citation>
    <scope>IDENTIFICATION</scope>
</reference>
<feature type="region of interest" description="Disordered" evidence="9">
    <location>
        <begin position="160"/>
        <end position="384"/>
    </location>
</feature>
<dbReference type="GO" id="GO:0098858">
    <property type="term" value="C:actin-based cell projection"/>
    <property type="evidence" value="ECO:0007669"/>
    <property type="project" value="TreeGrafter"/>
</dbReference>
<evidence type="ECO:0000256" key="3">
    <source>
        <dbReference type="ARBA" id="ARBA00010020"/>
    </source>
</evidence>
<dbReference type="GO" id="GO:0001764">
    <property type="term" value="P:neuron migration"/>
    <property type="evidence" value="ECO:0007669"/>
    <property type="project" value="TreeGrafter"/>
</dbReference>
<feature type="domain" description="T-SNARE coiled-coil homology" evidence="10">
    <location>
        <begin position="45"/>
        <end position="107"/>
    </location>
</feature>